<gene>
    <name evidence="1" type="ORF">PIB30_113086</name>
</gene>
<sequence>MCPNMLQKKLKEQRNMEKKKLLVHMMQLRSKQARPQVLLEKHIQPLKIKQQPLITKLRKKSVRHMIQPPRKTH</sequence>
<evidence type="ECO:0000313" key="1">
    <source>
        <dbReference type="EMBL" id="MED6129952.1"/>
    </source>
</evidence>
<comment type="caution">
    <text evidence="1">The sequence shown here is derived from an EMBL/GenBank/DDBJ whole genome shotgun (WGS) entry which is preliminary data.</text>
</comment>
<evidence type="ECO:0000313" key="2">
    <source>
        <dbReference type="Proteomes" id="UP001341840"/>
    </source>
</evidence>
<protein>
    <submittedName>
        <fullName evidence="1">Uncharacterized protein</fullName>
    </submittedName>
</protein>
<reference evidence="1 2" key="1">
    <citation type="journal article" date="2023" name="Plants (Basel)">
        <title>Bridging the Gap: Combining Genomics and Transcriptomics Approaches to Understand Stylosanthes scabra, an Orphan Legume from the Brazilian Caatinga.</title>
        <authorList>
            <person name="Ferreira-Neto J.R.C."/>
            <person name="da Silva M.D."/>
            <person name="Binneck E."/>
            <person name="de Melo N.F."/>
            <person name="da Silva R.H."/>
            <person name="de Melo A.L.T.M."/>
            <person name="Pandolfi V."/>
            <person name="Bustamante F.O."/>
            <person name="Brasileiro-Vidal A.C."/>
            <person name="Benko-Iseppon A.M."/>
        </authorList>
    </citation>
    <scope>NUCLEOTIDE SEQUENCE [LARGE SCALE GENOMIC DNA]</scope>
    <source>
        <tissue evidence="1">Leaves</tissue>
    </source>
</reference>
<accession>A0ABU6S0M0</accession>
<name>A0ABU6S0M0_9FABA</name>
<proteinExistence type="predicted"/>
<keyword evidence="2" id="KW-1185">Reference proteome</keyword>
<dbReference type="EMBL" id="JASCZI010038935">
    <property type="protein sequence ID" value="MED6129952.1"/>
    <property type="molecule type" value="Genomic_DNA"/>
</dbReference>
<dbReference type="Proteomes" id="UP001341840">
    <property type="component" value="Unassembled WGS sequence"/>
</dbReference>
<organism evidence="1 2">
    <name type="scientific">Stylosanthes scabra</name>
    <dbReference type="NCBI Taxonomy" id="79078"/>
    <lineage>
        <taxon>Eukaryota</taxon>
        <taxon>Viridiplantae</taxon>
        <taxon>Streptophyta</taxon>
        <taxon>Embryophyta</taxon>
        <taxon>Tracheophyta</taxon>
        <taxon>Spermatophyta</taxon>
        <taxon>Magnoliopsida</taxon>
        <taxon>eudicotyledons</taxon>
        <taxon>Gunneridae</taxon>
        <taxon>Pentapetalae</taxon>
        <taxon>rosids</taxon>
        <taxon>fabids</taxon>
        <taxon>Fabales</taxon>
        <taxon>Fabaceae</taxon>
        <taxon>Papilionoideae</taxon>
        <taxon>50 kb inversion clade</taxon>
        <taxon>dalbergioids sensu lato</taxon>
        <taxon>Dalbergieae</taxon>
        <taxon>Pterocarpus clade</taxon>
        <taxon>Stylosanthes</taxon>
    </lineage>
</organism>
<feature type="non-terminal residue" evidence="1">
    <location>
        <position position="73"/>
    </location>
</feature>